<evidence type="ECO:0000256" key="1">
    <source>
        <dbReference type="ARBA" id="ARBA00004651"/>
    </source>
</evidence>
<feature type="transmembrane region" description="Helical" evidence="5">
    <location>
        <begin position="26"/>
        <end position="54"/>
    </location>
</feature>
<dbReference type="GO" id="GO:0005886">
    <property type="term" value="C:plasma membrane"/>
    <property type="evidence" value="ECO:0007669"/>
    <property type="project" value="UniProtKB-SubCell"/>
</dbReference>
<name>A0A0F4L1F4_9BIFI</name>
<dbReference type="PANTHER" id="PTHR11360">
    <property type="entry name" value="MONOCARBOXYLATE TRANSPORTER"/>
    <property type="match status" value="1"/>
</dbReference>
<evidence type="ECO:0000256" key="5">
    <source>
        <dbReference type="SAM" id="Phobius"/>
    </source>
</evidence>
<sequence>MSRFGERKVAVMSTTPTQPSSRKQAFYPYLIVLSGIVFTAIPVSLVCSCAGIFFTPVSSYFHVPKAAFTGYFSIFSITMVIFLPVAGWLMHRYDLRIVLTASTILAGLGCLGMSRSSAMWQFYLCGVVLGIGMPPILYLSVPTLINAWFRKRVGFFIGLCMAFTGIGGVIFNQIGTMIIRSAPDGWRQGYMVFAILILVVTLPFTIFVIRSTPEQMGLHPYGATDQESAAAEAATTSADTGCKGKKSSEPAASTVDMTASQALRSLAFWALAIFCGLITMNQTIYQFLPSYAASLPSMAAYTGLIASSCMAGQAIGKVILGMVNDGSIVGGLCLGIGGGVLGVCLMVAFPGLPALLLLGAFAFGLVYACTTVQTPILVTAVFGSRDYTNIYARIQMVGSLASAFAALFWGAIADQPHGYIIMFGLSILIMIAALFLGIIPLKGMRKSAAQTA</sequence>
<reference evidence="7 8" key="1">
    <citation type="submission" date="2014-12" db="EMBL/GenBank/DDBJ databases">
        <title>Comparative genomics of the lactic acid bacteria isolated from the honey bee gut.</title>
        <authorList>
            <person name="Ellegaard K.M."/>
            <person name="Tamarit D."/>
            <person name="Javelind E."/>
            <person name="Olofsson T."/>
            <person name="Andersson S.G."/>
            <person name="Vasquez A."/>
        </authorList>
    </citation>
    <scope>NUCLEOTIDE SEQUENCE [LARGE SCALE GENOMIC DNA]</scope>
    <source>
        <strain evidence="7 8">Bin2</strain>
    </source>
</reference>
<feature type="transmembrane region" description="Helical" evidence="5">
    <location>
        <begin position="390"/>
        <end position="412"/>
    </location>
</feature>
<evidence type="ECO:0000256" key="2">
    <source>
        <dbReference type="ARBA" id="ARBA00022692"/>
    </source>
</evidence>
<dbReference type="Gene3D" id="1.20.1250.20">
    <property type="entry name" value="MFS general substrate transporter like domains"/>
    <property type="match status" value="1"/>
</dbReference>
<feature type="transmembrane region" description="Helical" evidence="5">
    <location>
        <begin position="355"/>
        <end position="378"/>
    </location>
</feature>
<keyword evidence="2 5" id="KW-0812">Transmembrane</keyword>
<dbReference type="InterPro" id="IPR011701">
    <property type="entry name" value="MFS"/>
</dbReference>
<protein>
    <submittedName>
        <fullName evidence="7">MFS transporter, putative Conjugated bile salt:H+ symporter, CbsT1</fullName>
    </submittedName>
</protein>
<dbReference type="SUPFAM" id="SSF103473">
    <property type="entry name" value="MFS general substrate transporter"/>
    <property type="match status" value="1"/>
</dbReference>
<comment type="caution">
    <text evidence="7">The sequence shown here is derived from an EMBL/GenBank/DDBJ whole genome shotgun (WGS) entry which is preliminary data.</text>
</comment>
<evidence type="ECO:0000256" key="3">
    <source>
        <dbReference type="ARBA" id="ARBA00022989"/>
    </source>
</evidence>
<feature type="transmembrane region" description="Helical" evidence="5">
    <location>
        <begin position="300"/>
        <end position="320"/>
    </location>
</feature>
<evidence type="ECO:0000259" key="6">
    <source>
        <dbReference type="PROSITE" id="PS50850"/>
    </source>
</evidence>
<accession>A0A0F4L1F4</accession>
<feature type="transmembrane region" description="Helical" evidence="5">
    <location>
        <begin position="266"/>
        <end position="288"/>
    </location>
</feature>
<dbReference type="PANTHER" id="PTHR11360:SF284">
    <property type="entry name" value="EG:103B4.3 PROTEIN-RELATED"/>
    <property type="match status" value="1"/>
</dbReference>
<dbReference type="AlphaFoldDB" id="A0A0F4L1F4"/>
<dbReference type="Proteomes" id="UP000033648">
    <property type="component" value="Unassembled WGS sequence"/>
</dbReference>
<feature type="transmembrane region" description="Helical" evidence="5">
    <location>
        <begin position="327"/>
        <end position="349"/>
    </location>
</feature>
<feature type="transmembrane region" description="Helical" evidence="5">
    <location>
        <begin position="190"/>
        <end position="209"/>
    </location>
</feature>
<dbReference type="Pfam" id="PF07690">
    <property type="entry name" value="MFS_1"/>
    <property type="match status" value="1"/>
</dbReference>
<evidence type="ECO:0000313" key="8">
    <source>
        <dbReference type="Proteomes" id="UP000033648"/>
    </source>
</evidence>
<comment type="subcellular location">
    <subcellularLocation>
        <location evidence="1">Cell membrane</location>
        <topology evidence="1">Multi-pass membrane protein</topology>
    </subcellularLocation>
</comment>
<proteinExistence type="predicted"/>
<gene>
    <name evidence="7" type="ORF">JF69_01860</name>
</gene>
<evidence type="ECO:0000256" key="4">
    <source>
        <dbReference type="ARBA" id="ARBA00023136"/>
    </source>
</evidence>
<keyword evidence="3 5" id="KW-1133">Transmembrane helix</keyword>
<feature type="domain" description="Major facilitator superfamily (MFS) profile" evidence="6">
    <location>
        <begin position="28"/>
        <end position="444"/>
    </location>
</feature>
<dbReference type="InterPro" id="IPR020846">
    <property type="entry name" value="MFS_dom"/>
</dbReference>
<feature type="transmembrane region" description="Helical" evidence="5">
    <location>
        <begin position="66"/>
        <end position="90"/>
    </location>
</feature>
<dbReference type="InterPro" id="IPR036259">
    <property type="entry name" value="MFS_trans_sf"/>
</dbReference>
<keyword evidence="4 5" id="KW-0472">Membrane</keyword>
<evidence type="ECO:0000313" key="7">
    <source>
        <dbReference type="EMBL" id="KJY52495.1"/>
    </source>
</evidence>
<dbReference type="GO" id="GO:0022857">
    <property type="term" value="F:transmembrane transporter activity"/>
    <property type="evidence" value="ECO:0007669"/>
    <property type="project" value="InterPro"/>
</dbReference>
<feature type="transmembrane region" description="Helical" evidence="5">
    <location>
        <begin position="120"/>
        <end position="141"/>
    </location>
</feature>
<organism evidence="7 8">
    <name type="scientific">Bifidobacterium asteroides</name>
    <dbReference type="NCBI Taxonomy" id="1684"/>
    <lineage>
        <taxon>Bacteria</taxon>
        <taxon>Bacillati</taxon>
        <taxon>Actinomycetota</taxon>
        <taxon>Actinomycetes</taxon>
        <taxon>Bifidobacteriales</taxon>
        <taxon>Bifidobacteriaceae</taxon>
        <taxon>Bifidobacterium</taxon>
    </lineage>
</organism>
<feature type="transmembrane region" description="Helical" evidence="5">
    <location>
        <begin position="153"/>
        <end position="178"/>
    </location>
</feature>
<feature type="transmembrane region" description="Helical" evidence="5">
    <location>
        <begin position="418"/>
        <end position="439"/>
    </location>
</feature>
<dbReference type="EMBL" id="JWME01000004">
    <property type="protein sequence ID" value="KJY52495.1"/>
    <property type="molecule type" value="Genomic_DNA"/>
</dbReference>
<feature type="transmembrane region" description="Helical" evidence="5">
    <location>
        <begin position="97"/>
        <end position="114"/>
    </location>
</feature>
<dbReference type="InterPro" id="IPR050327">
    <property type="entry name" value="Proton-linked_MCT"/>
</dbReference>
<dbReference type="PROSITE" id="PS50850">
    <property type="entry name" value="MFS"/>
    <property type="match status" value="1"/>
</dbReference>
<dbReference type="PATRIC" id="fig|1684.4.peg.202"/>